<dbReference type="EMBL" id="JAUQTG010000015">
    <property type="protein sequence ID" value="MDO7858527.1"/>
    <property type="molecule type" value="Genomic_DNA"/>
</dbReference>
<accession>A0ABT9AW54</accession>
<organism evidence="1 2">
    <name type="scientific">Providencia huashanensis</name>
    <dbReference type="NCBI Taxonomy" id="3037798"/>
    <lineage>
        <taxon>Bacteria</taxon>
        <taxon>Pseudomonadati</taxon>
        <taxon>Pseudomonadota</taxon>
        <taxon>Gammaproteobacteria</taxon>
        <taxon>Enterobacterales</taxon>
        <taxon>Morganellaceae</taxon>
        <taxon>Providencia</taxon>
    </lineage>
</organism>
<reference evidence="1" key="1">
    <citation type="submission" date="2023-07" db="EMBL/GenBank/DDBJ databases">
        <authorList>
            <person name="Yang W."/>
            <person name="Chen J."/>
            <person name="Ji P."/>
            <person name="Hu F."/>
        </authorList>
    </citation>
    <scope>NUCLEOTIDE SEQUENCE</scope>
    <source>
        <strain evidence="1">CRE-138-0111</strain>
    </source>
</reference>
<evidence type="ECO:0000313" key="1">
    <source>
        <dbReference type="EMBL" id="MDO7858527.1"/>
    </source>
</evidence>
<proteinExistence type="predicted"/>
<dbReference type="Proteomes" id="UP001176478">
    <property type="component" value="Unassembled WGS sequence"/>
</dbReference>
<sequence length="155" mass="17554">MCTKVMSSRRNVIILNNGMDDTASHQDAQHQFEELLTIPIKGGVNNNDITQERKCLSYIDVSNSAELCEQLLKKLSLNCSNNQNNQLKWCLTNGPLAGMIIEADYNEVGISICLYLNTSLYNQELNKIIEQIKRGLSIKFNCSIFLKVNHADTWN</sequence>
<evidence type="ECO:0000313" key="2">
    <source>
        <dbReference type="Proteomes" id="UP001176478"/>
    </source>
</evidence>
<comment type="caution">
    <text evidence="1">The sequence shown here is derived from an EMBL/GenBank/DDBJ whole genome shotgun (WGS) entry which is preliminary data.</text>
</comment>
<name>A0ABT9AW54_9GAMM</name>
<keyword evidence="2" id="KW-1185">Reference proteome</keyword>
<gene>
    <name evidence="1" type="ORF">Q5E86_19720</name>
</gene>
<reference evidence="1" key="2">
    <citation type="journal article" date="2024" name="Int. J. Antimicrob. Agents">
        <title>Identification of a novel Providencia species showing multi-drug-resistant in three patients with hospital-acquired infection.</title>
        <authorList>
            <person name="Yang W."/>
            <person name="Chen J."/>
            <person name="Yang F."/>
            <person name="Ji P."/>
            <person name="Shen S."/>
            <person name="Yin D."/>
            <person name="Hu F."/>
        </authorList>
    </citation>
    <scope>NUCLEOTIDE SEQUENCE</scope>
    <source>
        <strain evidence="1">CRE-138-0111</strain>
    </source>
</reference>
<protein>
    <submittedName>
        <fullName evidence="1">Uncharacterized protein</fullName>
    </submittedName>
</protein>